<dbReference type="InterPro" id="IPR043312">
    <property type="entry name" value="AtBBR-like"/>
</dbReference>
<accession>A0A8J4RVS9</accession>
<feature type="region of interest" description="Disordered" evidence="2">
    <location>
        <begin position="1"/>
        <end position="24"/>
    </location>
</feature>
<dbReference type="OrthoDB" id="8062037at2759"/>
<keyword evidence="1" id="KW-0863">Zinc-finger</keyword>
<dbReference type="Gene3D" id="3.30.40.10">
    <property type="entry name" value="Zinc/RING finger domain, C3HC4 (zinc finger)"/>
    <property type="match status" value="1"/>
</dbReference>
<feature type="compositionally biased region" description="Polar residues" evidence="2">
    <location>
        <begin position="7"/>
        <end position="24"/>
    </location>
</feature>
<name>A0A8J4RVS9_9ROSI</name>
<dbReference type="PROSITE" id="PS50089">
    <property type="entry name" value="ZF_RING_2"/>
    <property type="match status" value="1"/>
</dbReference>
<dbReference type="Proteomes" id="UP000737018">
    <property type="component" value="Unassembled WGS sequence"/>
</dbReference>
<gene>
    <name evidence="4" type="ORF">CMV_006211</name>
</gene>
<dbReference type="PANTHER" id="PTHR47530:SF4">
    <property type="entry name" value="E3 UBIQUITIN LIGASE BIG BROTHER-RELATED"/>
    <property type="match status" value="1"/>
</dbReference>
<dbReference type="PANTHER" id="PTHR47530">
    <property type="entry name" value="E3 UBIQUITIN LIGASE BIG BROTHER-RELATED"/>
    <property type="match status" value="1"/>
</dbReference>
<dbReference type="EMBL" id="JRKL02000576">
    <property type="protein sequence ID" value="KAF3970058.1"/>
    <property type="molecule type" value="Genomic_DNA"/>
</dbReference>
<dbReference type="GO" id="GO:0008270">
    <property type="term" value="F:zinc ion binding"/>
    <property type="evidence" value="ECO:0007669"/>
    <property type="project" value="UniProtKB-KW"/>
</dbReference>
<dbReference type="SUPFAM" id="SSF57850">
    <property type="entry name" value="RING/U-box"/>
    <property type="match status" value="1"/>
</dbReference>
<reference evidence="4" key="1">
    <citation type="submission" date="2020-03" db="EMBL/GenBank/DDBJ databases">
        <title>Castanea mollissima Vanexum genome sequencing.</title>
        <authorList>
            <person name="Staton M."/>
        </authorList>
    </citation>
    <scope>NUCLEOTIDE SEQUENCE</scope>
    <source>
        <tissue evidence="4">Leaf</tissue>
    </source>
</reference>
<dbReference type="InterPro" id="IPR001841">
    <property type="entry name" value="Znf_RING"/>
</dbReference>
<keyword evidence="1" id="KW-0862">Zinc</keyword>
<evidence type="ECO:0000256" key="1">
    <source>
        <dbReference type="PROSITE-ProRule" id="PRU00175"/>
    </source>
</evidence>
<evidence type="ECO:0000313" key="5">
    <source>
        <dbReference type="Proteomes" id="UP000737018"/>
    </source>
</evidence>
<dbReference type="AlphaFoldDB" id="A0A8J4RVS9"/>
<evidence type="ECO:0000259" key="3">
    <source>
        <dbReference type="PROSITE" id="PS50089"/>
    </source>
</evidence>
<proteinExistence type="predicted"/>
<dbReference type="InterPro" id="IPR013083">
    <property type="entry name" value="Znf_RING/FYVE/PHD"/>
</dbReference>
<evidence type="ECO:0000256" key="2">
    <source>
        <dbReference type="SAM" id="MobiDB-lite"/>
    </source>
</evidence>
<feature type="compositionally biased region" description="Acidic residues" evidence="2">
    <location>
        <begin position="50"/>
        <end position="74"/>
    </location>
</feature>
<dbReference type="FunFam" id="3.30.40.10:FF:000417">
    <property type="entry name" value="E3 ubiquitin ligase BIG BROTHER-related"/>
    <property type="match status" value="1"/>
</dbReference>
<keyword evidence="5" id="KW-1185">Reference proteome</keyword>
<sequence>MDKDNQEGTQEGKQSSQRTPFTQLEQVASDLALAITLQEQERAFTMLETIESESEEELEDEESNYDDSYDGDQEFIDRYELEAELDQVPEEEGTSSDDDMDDLEEFNPDELSYEELIALGEFIGEEKKGLAISEIPTCLHPWKCQSVDSKTNIDRCVICQVDYEEGEALFALPCEHPYHSECISKWLQIRKTCPICGTEVVPPKIARPA</sequence>
<feature type="domain" description="RING-type" evidence="3">
    <location>
        <begin position="156"/>
        <end position="196"/>
    </location>
</feature>
<comment type="caution">
    <text evidence="4">The sequence shown here is derived from an EMBL/GenBank/DDBJ whole genome shotgun (WGS) entry which is preliminary data.</text>
</comment>
<keyword evidence="1" id="KW-0479">Metal-binding</keyword>
<dbReference type="SMART" id="SM00184">
    <property type="entry name" value="RING"/>
    <property type="match status" value="1"/>
</dbReference>
<evidence type="ECO:0000313" key="4">
    <source>
        <dbReference type="EMBL" id="KAF3970058.1"/>
    </source>
</evidence>
<dbReference type="Pfam" id="PF13639">
    <property type="entry name" value="zf-RING_2"/>
    <property type="match status" value="1"/>
</dbReference>
<organism evidence="4 5">
    <name type="scientific">Castanea mollissima</name>
    <name type="common">Chinese chestnut</name>
    <dbReference type="NCBI Taxonomy" id="60419"/>
    <lineage>
        <taxon>Eukaryota</taxon>
        <taxon>Viridiplantae</taxon>
        <taxon>Streptophyta</taxon>
        <taxon>Embryophyta</taxon>
        <taxon>Tracheophyta</taxon>
        <taxon>Spermatophyta</taxon>
        <taxon>Magnoliopsida</taxon>
        <taxon>eudicotyledons</taxon>
        <taxon>Gunneridae</taxon>
        <taxon>Pentapetalae</taxon>
        <taxon>rosids</taxon>
        <taxon>fabids</taxon>
        <taxon>Fagales</taxon>
        <taxon>Fagaceae</taxon>
        <taxon>Castanea</taxon>
    </lineage>
</organism>
<feature type="region of interest" description="Disordered" evidence="2">
    <location>
        <begin position="50"/>
        <end position="76"/>
    </location>
</feature>
<protein>
    <recommendedName>
        <fullName evidence="3">RING-type domain-containing protein</fullName>
    </recommendedName>
</protein>